<feature type="non-terminal residue" evidence="1">
    <location>
        <position position="54"/>
    </location>
</feature>
<gene>
    <name evidence="1" type="ORF">SMN809_LOCUS62377</name>
</gene>
<comment type="caution">
    <text evidence="1">The sequence shown here is derived from an EMBL/GenBank/DDBJ whole genome shotgun (WGS) entry which is preliminary data.</text>
</comment>
<sequence>KDQKDERSVEVKPQEDQPLEEIKLLQLEAPVEVTPQEDQVLEEIKVQQGELSAA</sequence>
<feature type="non-terminal residue" evidence="1">
    <location>
        <position position="1"/>
    </location>
</feature>
<dbReference type="EMBL" id="CAJOBI010258519">
    <property type="protein sequence ID" value="CAF5117783.1"/>
    <property type="molecule type" value="Genomic_DNA"/>
</dbReference>
<reference evidence="1" key="1">
    <citation type="submission" date="2021-02" db="EMBL/GenBank/DDBJ databases">
        <authorList>
            <person name="Nowell W R."/>
        </authorList>
    </citation>
    <scope>NUCLEOTIDE SEQUENCE</scope>
</reference>
<dbReference type="AlphaFoldDB" id="A0A8S3FE53"/>
<proteinExistence type="predicted"/>
<evidence type="ECO:0000313" key="2">
    <source>
        <dbReference type="Proteomes" id="UP000676336"/>
    </source>
</evidence>
<evidence type="ECO:0000313" key="1">
    <source>
        <dbReference type="EMBL" id="CAF5117783.1"/>
    </source>
</evidence>
<name>A0A8S3FE53_9BILA</name>
<dbReference type="Proteomes" id="UP000676336">
    <property type="component" value="Unassembled WGS sequence"/>
</dbReference>
<organism evidence="1 2">
    <name type="scientific">Rotaria magnacalcarata</name>
    <dbReference type="NCBI Taxonomy" id="392030"/>
    <lineage>
        <taxon>Eukaryota</taxon>
        <taxon>Metazoa</taxon>
        <taxon>Spiralia</taxon>
        <taxon>Gnathifera</taxon>
        <taxon>Rotifera</taxon>
        <taxon>Eurotatoria</taxon>
        <taxon>Bdelloidea</taxon>
        <taxon>Philodinida</taxon>
        <taxon>Philodinidae</taxon>
        <taxon>Rotaria</taxon>
    </lineage>
</organism>
<protein>
    <submittedName>
        <fullName evidence="1">Uncharacterized protein</fullName>
    </submittedName>
</protein>
<accession>A0A8S3FE53</accession>